<dbReference type="PROSITE" id="PS51257">
    <property type="entry name" value="PROKAR_LIPOPROTEIN"/>
    <property type="match status" value="1"/>
</dbReference>
<dbReference type="KEGG" id="fya:KMW28_12855"/>
<name>A0AAX1MZM8_9BACT</name>
<dbReference type="Proteomes" id="UP000678679">
    <property type="component" value="Chromosome 1"/>
</dbReference>
<evidence type="ECO:0000313" key="2">
    <source>
        <dbReference type="Proteomes" id="UP000678679"/>
    </source>
</evidence>
<dbReference type="RefSeq" id="WP_169663065.1">
    <property type="nucleotide sequence ID" value="NZ_CP076132.1"/>
</dbReference>
<reference evidence="1 2" key="1">
    <citation type="submission" date="2021-05" db="EMBL/GenBank/DDBJ databases">
        <title>Comparative genomic studies on the polysaccharide-degrading batcterial strains of the Flammeovirga genus.</title>
        <authorList>
            <person name="Zewei F."/>
            <person name="Zheng Z."/>
            <person name="Yu L."/>
            <person name="Ruyue G."/>
            <person name="Yanhong M."/>
            <person name="Yuanyuan C."/>
            <person name="Jingyan G."/>
            <person name="Wenjun H."/>
        </authorList>
    </citation>
    <scope>NUCLEOTIDE SEQUENCE [LARGE SCALE GENOMIC DNA]</scope>
    <source>
        <strain evidence="1 2">NBRC:100898</strain>
    </source>
</reference>
<protein>
    <recommendedName>
        <fullName evidence="3">Lipoprotein</fullName>
    </recommendedName>
</protein>
<evidence type="ECO:0008006" key="3">
    <source>
        <dbReference type="Google" id="ProtNLM"/>
    </source>
</evidence>
<gene>
    <name evidence="1" type="ORF">KMW28_12855</name>
</gene>
<sequence length="590" mass="69862">MRYIIITFLIVAMGCGKQKNNLEFDYSNIFDKPQKKHNFLVPYLDTDSTYWMVDRYTMEKKVSFGDIPMYINGIIPELGWTSVCNSYNSGRDGEFIFLLVYDKNGNKVNFLSVSLCSEIDGTSKYFLGTKEDNGKYKEAIFDIKTQKRLTPWFYKKYRGVSYSNIKYTGNEHYLVEKSDKTPYNERISFYSFHSDSPINVYNDSSIWYTGPLYVDHFIKDGQATFEFSEIQKGTDDFRSDKPTMIKRYKNNNYQHSFIVNYKGECIVCKDDQVGTKKTIVSSPWDSTYVTIKTNAYHNLDSLYTPKSYLFNNNGEVIFESVLKENQKVVYQINNLFKENILKYDTFYISKGEQPKLKEYFNRIIDLEGNVYRENEYDFDEIISLLEKDRFDFLYPFNNETYFFLNEQHIFEYYDKKLNRIENILPKNISPEPFPFGGMTEASIYDEDKQETIYFLIDTLGYEIIPKNHNQGKGMMSGRAFENAFGYVVRSDNGRTWYNFKGEQITPTSALIPEPYYYKNYHEQTSHFLDLNQYVRNIKDNQGIFKLMTTKSGEAYRLRYYMELRDGKAFHYKSDSILTEVDNKFEPFKAW</sequence>
<dbReference type="EMBL" id="CP076132">
    <property type="protein sequence ID" value="QWG00542.1"/>
    <property type="molecule type" value="Genomic_DNA"/>
</dbReference>
<accession>A0AAX1MZM8</accession>
<proteinExistence type="predicted"/>
<keyword evidence="2" id="KW-1185">Reference proteome</keyword>
<organism evidence="1 2">
    <name type="scientific">Flammeovirga yaeyamensis</name>
    <dbReference type="NCBI Taxonomy" id="367791"/>
    <lineage>
        <taxon>Bacteria</taxon>
        <taxon>Pseudomonadati</taxon>
        <taxon>Bacteroidota</taxon>
        <taxon>Cytophagia</taxon>
        <taxon>Cytophagales</taxon>
        <taxon>Flammeovirgaceae</taxon>
        <taxon>Flammeovirga</taxon>
    </lineage>
</organism>
<evidence type="ECO:0000313" key="1">
    <source>
        <dbReference type="EMBL" id="QWG00542.1"/>
    </source>
</evidence>
<dbReference type="AlphaFoldDB" id="A0AAX1MZM8"/>